<gene>
    <name evidence="3" type="ORF">LSCM1_08119</name>
</gene>
<dbReference type="KEGG" id="lmat:92517971"/>
<dbReference type="RefSeq" id="XP_067181564.1">
    <property type="nucleotide sequence ID" value="XM_067325459.1"/>
</dbReference>
<keyword evidence="2" id="KW-0812">Transmembrane</keyword>
<comment type="caution">
    <text evidence="3">The sequence shown here is derived from an EMBL/GenBank/DDBJ whole genome shotgun (WGS) entry which is preliminary data.</text>
</comment>
<feature type="region of interest" description="Disordered" evidence="1">
    <location>
        <begin position="182"/>
        <end position="202"/>
    </location>
</feature>
<feature type="transmembrane region" description="Helical" evidence="2">
    <location>
        <begin position="434"/>
        <end position="457"/>
    </location>
</feature>
<proteinExistence type="predicted"/>
<accession>A0A836I4D3</accession>
<feature type="region of interest" description="Disordered" evidence="1">
    <location>
        <begin position="605"/>
        <end position="627"/>
    </location>
</feature>
<evidence type="ECO:0000313" key="3">
    <source>
        <dbReference type="EMBL" id="KAG5487753.1"/>
    </source>
</evidence>
<organism evidence="3 4">
    <name type="scientific">Leishmania martiniquensis</name>
    <dbReference type="NCBI Taxonomy" id="1580590"/>
    <lineage>
        <taxon>Eukaryota</taxon>
        <taxon>Discoba</taxon>
        <taxon>Euglenozoa</taxon>
        <taxon>Kinetoplastea</taxon>
        <taxon>Metakinetoplastina</taxon>
        <taxon>Trypanosomatida</taxon>
        <taxon>Trypanosomatidae</taxon>
        <taxon>Leishmaniinae</taxon>
        <taxon>Leishmania</taxon>
    </lineage>
</organism>
<feature type="region of interest" description="Disordered" evidence="1">
    <location>
        <begin position="560"/>
        <end position="584"/>
    </location>
</feature>
<dbReference type="Proteomes" id="UP000673552">
    <property type="component" value="Chromosome 3"/>
</dbReference>
<dbReference type="GeneID" id="92517971"/>
<protein>
    <submittedName>
        <fullName evidence="3">Uncharacterized protein</fullName>
    </submittedName>
</protein>
<reference evidence="3 4" key="1">
    <citation type="submission" date="2021-03" db="EMBL/GenBank/DDBJ databases">
        <title>Leishmania (Mundinia) martiniquensis Genome sequencing and assembly.</title>
        <authorList>
            <person name="Almutairi H."/>
            <person name="Gatherer D."/>
        </authorList>
    </citation>
    <scope>NUCLEOTIDE SEQUENCE [LARGE SCALE GENOMIC DNA]</scope>
    <source>
        <strain evidence="3">LSCM1</strain>
    </source>
</reference>
<dbReference type="AlphaFoldDB" id="A0A836I4D3"/>
<feature type="compositionally biased region" description="Polar residues" evidence="1">
    <location>
        <begin position="133"/>
        <end position="142"/>
    </location>
</feature>
<evidence type="ECO:0000256" key="2">
    <source>
        <dbReference type="SAM" id="Phobius"/>
    </source>
</evidence>
<evidence type="ECO:0000313" key="4">
    <source>
        <dbReference type="Proteomes" id="UP000673552"/>
    </source>
</evidence>
<keyword evidence="2" id="KW-0472">Membrane</keyword>
<sequence length="1045" mass="110266">MWSSTTGGGLSTGYRDPTVPFAENATTTSSASTWFEESYVDYRTLQGLIEAAPGMQAAHNTRGRRGADPLAKAAWAQRQRERQERRFFRKRGAVDYQRNAVFLSAGCEPGEEPHRDGVQSSADEENLTCAHPQRQQRGQASKSAFDDEPAGDCVPEELQLWYVASSSAVHRVPIAATAARASKSAKGAEQPKARHSTTHAASAKLDEMRAGEERLASAGTFTGCFSATDVPGGVAARSSIRSAGAGTTSVNVLQSRVAPRSGYVVQLPDKGEAHAAEEGRAGQAPISAGAAQAAAPPTSGSVRKDSAGNSAESHAWGGRPPLRAHRYVEQPNGIFLDHAQHADLLAKFAVEAEIRHAQEKGDARRARRWTRHLYGQWGEETRPGGRLRQDGTTAATASANTSAAALARGRYCWFYDAATYRHRFVSTLRYLQRVHVFLVAVAAGVSLLMLSALTVPLPLPSVSGGASAVLLLALFENASVTPTGTGAVAAGAHVLPVMEQGSPTFALVLAVTQVYHTSLLLCLCLLLVITGYAPVPWSVAEWYWMAQRRRWLQEEHRDAERAGDWGSQAGMRKGSNSGGSGRSISAASNSDIAFAKGSSAAGLRDQQGASSMARQDAMSSSNVLGSGGGGSRSALFASMYSHHSPDDRRSRSVDGDGDWAKREAHASDELTCGATHAHQQYREDFFWYADSAFAGLKDSVMCSVGQHARPSAASLLSPRGRDGVAACYHPLHHNSASGSLAGSSATAALGHQQQPYRPQGGAFTLRGARSAAALSAAPFRAPAIAAAQRVGGASADRALQPLPPVGLSPAGALEGGLSAGNVFTRTFDHVERCAMQQVCNALHTLAHACCMLCAQPSDDTIASSGAGNALGGAARETAVSPRFVGGGTSAAGRELGFSLSPEIRRASSVAPAPLYLHVLFQPRLWCVAVALALTIVEIAFIDERTIELLWLAQPASWWSASATPPERTTSTGDVILPHVWTVANFTPVSARRSSGGVRIAAAASGVSALPDDAECTSGHVWRVLMAVYATRMAVLWIAFILNVFL</sequence>
<name>A0A836I4D3_9TRYP</name>
<feature type="transmembrane region" description="Helical" evidence="2">
    <location>
        <begin position="515"/>
        <end position="540"/>
    </location>
</feature>
<dbReference type="OrthoDB" id="267274at2759"/>
<feature type="compositionally biased region" description="Low complexity" evidence="1">
    <location>
        <begin position="281"/>
        <end position="301"/>
    </location>
</feature>
<feature type="region of interest" description="Disordered" evidence="1">
    <location>
        <begin position="273"/>
        <end position="320"/>
    </location>
</feature>
<evidence type="ECO:0000256" key="1">
    <source>
        <dbReference type="SAM" id="MobiDB-lite"/>
    </source>
</evidence>
<keyword evidence="2" id="KW-1133">Transmembrane helix</keyword>
<keyword evidence="4" id="KW-1185">Reference proteome</keyword>
<feature type="region of interest" description="Disordered" evidence="1">
    <location>
        <begin position="107"/>
        <end position="150"/>
    </location>
</feature>
<dbReference type="EMBL" id="JAFEUZ010000003">
    <property type="protein sequence ID" value="KAG5487753.1"/>
    <property type="molecule type" value="Genomic_DNA"/>
</dbReference>